<keyword evidence="1" id="KW-1133">Transmembrane helix</keyword>
<protein>
    <submittedName>
        <fullName evidence="2">Uncharacterized protein</fullName>
    </submittedName>
</protein>
<evidence type="ECO:0000256" key="1">
    <source>
        <dbReference type="SAM" id="Phobius"/>
    </source>
</evidence>
<dbReference type="EMBL" id="JAAIJQ010000080">
    <property type="protein sequence ID" value="NEV64239.1"/>
    <property type="molecule type" value="Genomic_DNA"/>
</dbReference>
<evidence type="ECO:0000313" key="3">
    <source>
        <dbReference type="Proteomes" id="UP000483379"/>
    </source>
</evidence>
<name>A0A6M0K498_9GAMM</name>
<keyword evidence="1" id="KW-0812">Transmembrane</keyword>
<reference evidence="2 3" key="1">
    <citation type="submission" date="2020-02" db="EMBL/GenBank/DDBJ databases">
        <title>Genome sequences of Thiorhodococcus mannitoliphagus and Thiorhodococcus minor, purple sulfur photosynthetic bacteria in the gammaproteobacterial family, Chromatiaceae.</title>
        <authorList>
            <person name="Aviles F.A."/>
            <person name="Meyer T.E."/>
            <person name="Kyndt J.A."/>
        </authorList>
    </citation>
    <scope>NUCLEOTIDE SEQUENCE [LARGE SCALE GENOMIC DNA]</scope>
    <source>
        <strain evidence="2 3">DSM 11518</strain>
    </source>
</reference>
<gene>
    <name evidence="2" type="ORF">G3446_20515</name>
</gene>
<proteinExistence type="predicted"/>
<organism evidence="2 3">
    <name type="scientific">Thiorhodococcus minor</name>
    <dbReference type="NCBI Taxonomy" id="57489"/>
    <lineage>
        <taxon>Bacteria</taxon>
        <taxon>Pseudomonadati</taxon>
        <taxon>Pseudomonadota</taxon>
        <taxon>Gammaproteobacteria</taxon>
        <taxon>Chromatiales</taxon>
        <taxon>Chromatiaceae</taxon>
        <taxon>Thiorhodococcus</taxon>
    </lineage>
</organism>
<comment type="caution">
    <text evidence="2">The sequence shown here is derived from an EMBL/GenBank/DDBJ whole genome shotgun (WGS) entry which is preliminary data.</text>
</comment>
<accession>A0A6M0K498</accession>
<dbReference type="RefSeq" id="WP_164454783.1">
    <property type="nucleotide sequence ID" value="NZ_JAAIJQ010000080.1"/>
</dbReference>
<evidence type="ECO:0000313" key="2">
    <source>
        <dbReference type="EMBL" id="NEV64239.1"/>
    </source>
</evidence>
<dbReference type="Proteomes" id="UP000483379">
    <property type="component" value="Unassembled WGS sequence"/>
</dbReference>
<keyword evidence="3" id="KW-1185">Reference proteome</keyword>
<sequence length="193" mass="21727">MKRDDLKLPKTYKTFLMLALVFGPFFWLAFTEDGQRRTDLALMFVFGKPEFNAALDAFGSDLTESELRETFPKLELQCADGPNPFGDRICGAEIGAFNQMPASAVTLFFDRDEVRAAKVEYRRAYHEMMQDWVKQRAATREPSPLAASFADQTEGVMVTAVQDGVLVLREGALGEDEEPALMWLSQAAINTRR</sequence>
<dbReference type="AlphaFoldDB" id="A0A6M0K498"/>
<feature type="transmembrane region" description="Helical" evidence="1">
    <location>
        <begin position="12"/>
        <end position="30"/>
    </location>
</feature>
<keyword evidence="1" id="KW-0472">Membrane</keyword>